<feature type="coiled-coil region" evidence="1">
    <location>
        <begin position="38"/>
        <end position="101"/>
    </location>
</feature>
<reference evidence="3 4" key="1">
    <citation type="submission" date="2019-08" db="EMBL/GenBank/DDBJ databases">
        <title>Parahaliea maris sp. nov., isolated from the surface seawater.</title>
        <authorList>
            <person name="Liu Y."/>
        </authorList>
    </citation>
    <scope>NUCLEOTIDE SEQUENCE [LARGE SCALE GENOMIC DNA]</scope>
    <source>
        <strain evidence="3 4">HSLHS9</strain>
    </source>
</reference>
<dbReference type="Proteomes" id="UP000321039">
    <property type="component" value="Unassembled WGS sequence"/>
</dbReference>
<dbReference type="RefSeq" id="WP_148069528.1">
    <property type="nucleotide sequence ID" value="NZ_VRZA01000006.1"/>
</dbReference>
<organism evidence="3 4">
    <name type="scientific">Parahaliea maris</name>
    <dbReference type="NCBI Taxonomy" id="2716870"/>
    <lineage>
        <taxon>Bacteria</taxon>
        <taxon>Pseudomonadati</taxon>
        <taxon>Pseudomonadota</taxon>
        <taxon>Gammaproteobacteria</taxon>
        <taxon>Cellvibrionales</taxon>
        <taxon>Halieaceae</taxon>
        <taxon>Parahaliea</taxon>
    </lineage>
</organism>
<feature type="signal peptide" evidence="2">
    <location>
        <begin position="1"/>
        <end position="23"/>
    </location>
</feature>
<dbReference type="Pfam" id="PF20531">
    <property type="entry name" value="DUF6746"/>
    <property type="match status" value="1"/>
</dbReference>
<evidence type="ECO:0000313" key="3">
    <source>
        <dbReference type="EMBL" id="TXS91294.1"/>
    </source>
</evidence>
<keyword evidence="2" id="KW-0732">Signal</keyword>
<proteinExistence type="predicted"/>
<protein>
    <submittedName>
        <fullName evidence="3">Arginase family protein</fullName>
    </submittedName>
</protein>
<dbReference type="AlphaFoldDB" id="A0A5C8ZU38"/>
<evidence type="ECO:0000256" key="2">
    <source>
        <dbReference type="SAM" id="SignalP"/>
    </source>
</evidence>
<feature type="chain" id="PRO_5023061203" evidence="2">
    <location>
        <begin position="24"/>
        <end position="127"/>
    </location>
</feature>
<dbReference type="EMBL" id="VRZA01000006">
    <property type="protein sequence ID" value="TXS91294.1"/>
    <property type="molecule type" value="Genomic_DNA"/>
</dbReference>
<gene>
    <name evidence="3" type="ORF">FV139_16285</name>
</gene>
<evidence type="ECO:0000313" key="4">
    <source>
        <dbReference type="Proteomes" id="UP000321039"/>
    </source>
</evidence>
<evidence type="ECO:0000256" key="1">
    <source>
        <dbReference type="SAM" id="Coils"/>
    </source>
</evidence>
<keyword evidence="1" id="KW-0175">Coiled coil</keyword>
<sequence length="127" mass="13931">MKSTAALLAIALPLTLLSTGAGAAERFDHYQGAPAATIQEALSNLEAYNEFLESLLDKGESLSDADMGKIHQLSYTLENALERIEEELDGIAANLEEVHQGSEQLQRDRVLENGSNYLKRTRQLTGR</sequence>
<dbReference type="InterPro" id="IPR046634">
    <property type="entry name" value="DUF6746"/>
</dbReference>
<name>A0A5C8ZU38_9GAMM</name>
<keyword evidence="4" id="KW-1185">Reference proteome</keyword>
<accession>A0A5C8ZU38</accession>
<comment type="caution">
    <text evidence="3">The sequence shown here is derived from an EMBL/GenBank/DDBJ whole genome shotgun (WGS) entry which is preliminary data.</text>
</comment>